<dbReference type="AlphaFoldDB" id="A0A2T4UGY4"/>
<dbReference type="InterPro" id="IPR036291">
    <property type="entry name" value="NAD(P)-bd_dom_sf"/>
</dbReference>
<keyword evidence="6" id="KW-1185">Reference proteome</keyword>
<dbReference type="Pfam" id="PF00106">
    <property type="entry name" value="adh_short"/>
    <property type="match status" value="1"/>
</dbReference>
<dbReference type="PRINTS" id="PR00080">
    <property type="entry name" value="SDRFAMILY"/>
</dbReference>
<evidence type="ECO:0000313" key="5">
    <source>
        <dbReference type="EMBL" id="PTL58455.1"/>
    </source>
</evidence>
<dbReference type="GO" id="GO:0016020">
    <property type="term" value="C:membrane"/>
    <property type="evidence" value="ECO:0007669"/>
    <property type="project" value="TreeGrafter"/>
</dbReference>
<dbReference type="GO" id="GO:0016491">
    <property type="term" value="F:oxidoreductase activity"/>
    <property type="evidence" value="ECO:0007669"/>
    <property type="project" value="UniProtKB-KW"/>
</dbReference>
<evidence type="ECO:0000259" key="4">
    <source>
        <dbReference type="SMART" id="SM00822"/>
    </source>
</evidence>
<dbReference type="Proteomes" id="UP000240739">
    <property type="component" value="Unassembled WGS sequence"/>
</dbReference>
<name>A0A2T4UGY4_9ACTN</name>
<reference evidence="5 6" key="1">
    <citation type="submission" date="2018-03" db="EMBL/GenBank/DDBJ databases">
        <title>Aquarubrobacter algicola gen. nov., sp. nov., a novel actinobacterium isolated from shallow eutrophic lake during the end of cyanobacterial harmful algal blooms.</title>
        <authorList>
            <person name="Chun S.J."/>
        </authorList>
    </citation>
    <scope>NUCLEOTIDE SEQUENCE [LARGE SCALE GENOMIC DNA]</scope>
    <source>
        <strain evidence="5 6">Seoho-28</strain>
    </source>
</reference>
<evidence type="ECO:0000256" key="3">
    <source>
        <dbReference type="RuleBase" id="RU000363"/>
    </source>
</evidence>
<dbReference type="PRINTS" id="PR00081">
    <property type="entry name" value="GDHRDH"/>
</dbReference>
<organism evidence="5 6">
    <name type="scientific">Paraconexibacter algicola</name>
    <dbReference type="NCBI Taxonomy" id="2133960"/>
    <lineage>
        <taxon>Bacteria</taxon>
        <taxon>Bacillati</taxon>
        <taxon>Actinomycetota</taxon>
        <taxon>Thermoleophilia</taxon>
        <taxon>Solirubrobacterales</taxon>
        <taxon>Paraconexibacteraceae</taxon>
        <taxon>Paraconexibacter</taxon>
    </lineage>
</organism>
<dbReference type="InterPro" id="IPR057326">
    <property type="entry name" value="KR_dom"/>
</dbReference>
<feature type="domain" description="Ketoreductase" evidence="4">
    <location>
        <begin position="53"/>
        <end position="237"/>
    </location>
</feature>
<dbReference type="PANTHER" id="PTHR44196">
    <property type="entry name" value="DEHYDROGENASE/REDUCTASE SDR FAMILY MEMBER 7B"/>
    <property type="match status" value="1"/>
</dbReference>
<dbReference type="CDD" id="cd05233">
    <property type="entry name" value="SDR_c"/>
    <property type="match status" value="1"/>
</dbReference>
<proteinExistence type="inferred from homology"/>
<evidence type="ECO:0000256" key="1">
    <source>
        <dbReference type="ARBA" id="ARBA00006484"/>
    </source>
</evidence>
<gene>
    <name evidence="5" type="ORF">C7Y72_01700</name>
</gene>
<evidence type="ECO:0000256" key="2">
    <source>
        <dbReference type="ARBA" id="ARBA00023002"/>
    </source>
</evidence>
<dbReference type="SMART" id="SM00822">
    <property type="entry name" value="PKS_KR"/>
    <property type="match status" value="1"/>
</dbReference>
<evidence type="ECO:0000313" key="6">
    <source>
        <dbReference type="Proteomes" id="UP000240739"/>
    </source>
</evidence>
<dbReference type="InterPro" id="IPR002347">
    <property type="entry name" value="SDR_fam"/>
</dbReference>
<dbReference type="PANTHER" id="PTHR44196:SF1">
    <property type="entry name" value="DEHYDROGENASE_REDUCTASE SDR FAMILY MEMBER 7B"/>
    <property type="match status" value="1"/>
</dbReference>
<comment type="caution">
    <text evidence="5">The sequence shown here is derived from an EMBL/GenBank/DDBJ whole genome shotgun (WGS) entry which is preliminary data.</text>
</comment>
<dbReference type="SUPFAM" id="SSF51735">
    <property type="entry name" value="NAD(P)-binding Rossmann-fold domains"/>
    <property type="match status" value="1"/>
</dbReference>
<accession>A0A2T4UGY4</accession>
<dbReference type="RefSeq" id="WP_107566893.1">
    <property type="nucleotide sequence ID" value="NZ_PYYB01000001.1"/>
</dbReference>
<comment type="similarity">
    <text evidence="1 3">Belongs to the short-chain dehydrogenases/reductases (SDR) family.</text>
</comment>
<keyword evidence="2" id="KW-0560">Oxidoreductase</keyword>
<sequence length="349" mass="37219">MAGLPPIPGLRELAALAAKPVGLVNDLSNRPLVLRPMDLLRGAGSVQDAVRDRTILVTGASSGIGEETARQLGAAGGKVVIVARSLDKLQALATEIEAAGGTADPRSCDLSDFDAIDALMESVLADHGTVDVLVNNAGRSIRRSVALSYDRFHDYERTMQLNYFAAVRLILRVLPGMREQRGGHVVNISSAGVQTRTPRFGAYIASKAALDTLCDALQAETRDENVRFTTIHMPLVRTPMIAPTKMYERFPALTPEQAGGLVTRAIVHRPRRLGPPFGSAAAFIDTLSPDTMDLVRNRGFKMFPDTRAARAVAAERSAEDAAAAPGTDADGNANTTGVAFANLTRGTHW</sequence>
<dbReference type="EMBL" id="PYYB01000001">
    <property type="protein sequence ID" value="PTL58455.1"/>
    <property type="molecule type" value="Genomic_DNA"/>
</dbReference>
<dbReference type="OrthoDB" id="9810734at2"/>
<dbReference type="Gene3D" id="3.40.50.720">
    <property type="entry name" value="NAD(P)-binding Rossmann-like Domain"/>
    <property type="match status" value="1"/>
</dbReference>
<protein>
    <submittedName>
        <fullName evidence="5">Oxidoreductase</fullName>
    </submittedName>
</protein>